<comment type="caution">
    <text evidence="3">The sequence shown here is derived from an EMBL/GenBank/DDBJ whole genome shotgun (WGS) entry which is preliminary data.</text>
</comment>
<feature type="non-terminal residue" evidence="3">
    <location>
        <position position="119"/>
    </location>
</feature>
<evidence type="ECO:0000256" key="2">
    <source>
        <dbReference type="SAM" id="Phobius"/>
    </source>
</evidence>
<dbReference type="EMBL" id="BNCO01000012">
    <property type="protein sequence ID" value="GIL51990.1"/>
    <property type="molecule type" value="Genomic_DNA"/>
</dbReference>
<keyword evidence="2" id="KW-1133">Transmembrane helix</keyword>
<gene>
    <name evidence="3" type="ORF">Vafri_7953</name>
</gene>
<dbReference type="AlphaFoldDB" id="A0A8J4B1B9"/>
<evidence type="ECO:0000313" key="4">
    <source>
        <dbReference type="Proteomes" id="UP000747399"/>
    </source>
</evidence>
<reference evidence="3" key="1">
    <citation type="journal article" date="2021" name="Proc. Natl. Acad. Sci. U.S.A.">
        <title>Three genomes in the algal genus Volvox reveal the fate of a haploid sex-determining region after a transition to homothallism.</title>
        <authorList>
            <person name="Yamamoto K."/>
            <person name="Hamaji T."/>
            <person name="Kawai-Toyooka H."/>
            <person name="Matsuzaki R."/>
            <person name="Takahashi F."/>
            <person name="Nishimura Y."/>
            <person name="Kawachi M."/>
            <person name="Noguchi H."/>
            <person name="Minakuchi Y."/>
            <person name="Umen J.G."/>
            <person name="Toyoda A."/>
            <person name="Nozaki H."/>
        </authorList>
    </citation>
    <scope>NUCLEOTIDE SEQUENCE</scope>
    <source>
        <strain evidence="3">NIES-3780</strain>
    </source>
</reference>
<keyword evidence="4" id="KW-1185">Reference proteome</keyword>
<dbReference type="Proteomes" id="UP000747399">
    <property type="component" value="Unassembled WGS sequence"/>
</dbReference>
<name>A0A8J4B1B9_9CHLO</name>
<accession>A0A8J4B1B9</accession>
<sequence>NSNGGCSCDDVLWWLLCLMVLPLLQLAASRQTCQGCEGSGFSEKQEGPGAGREGSLDKPGVKQHLEWRIEREREMSHDAMGHCLPRKNGFHLQEPDPAAAPRACPGPQLKPLLSPFRWP</sequence>
<keyword evidence="2" id="KW-0812">Transmembrane</keyword>
<protein>
    <submittedName>
        <fullName evidence="3">Uncharacterized protein</fullName>
    </submittedName>
</protein>
<feature type="transmembrane region" description="Helical" evidence="2">
    <location>
        <begin position="12"/>
        <end position="28"/>
    </location>
</feature>
<evidence type="ECO:0000313" key="3">
    <source>
        <dbReference type="EMBL" id="GIL51990.1"/>
    </source>
</evidence>
<feature type="region of interest" description="Disordered" evidence="1">
    <location>
        <begin position="86"/>
        <end position="119"/>
    </location>
</feature>
<feature type="region of interest" description="Disordered" evidence="1">
    <location>
        <begin position="34"/>
        <end position="62"/>
    </location>
</feature>
<keyword evidence="2" id="KW-0472">Membrane</keyword>
<organism evidence="3 4">
    <name type="scientific">Volvox africanus</name>
    <dbReference type="NCBI Taxonomy" id="51714"/>
    <lineage>
        <taxon>Eukaryota</taxon>
        <taxon>Viridiplantae</taxon>
        <taxon>Chlorophyta</taxon>
        <taxon>core chlorophytes</taxon>
        <taxon>Chlorophyceae</taxon>
        <taxon>CS clade</taxon>
        <taxon>Chlamydomonadales</taxon>
        <taxon>Volvocaceae</taxon>
        <taxon>Volvox</taxon>
    </lineage>
</organism>
<evidence type="ECO:0000256" key="1">
    <source>
        <dbReference type="SAM" id="MobiDB-lite"/>
    </source>
</evidence>
<proteinExistence type="predicted"/>